<dbReference type="Proteomes" id="UP001164539">
    <property type="component" value="Chromosome 9"/>
</dbReference>
<evidence type="ECO:0000313" key="2">
    <source>
        <dbReference type="Proteomes" id="UP001164539"/>
    </source>
</evidence>
<evidence type="ECO:0000313" key="1">
    <source>
        <dbReference type="EMBL" id="KAJ4711385.1"/>
    </source>
</evidence>
<dbReference type="EMBL" id="CM051402">
    <property type="protein sequence ID" value="KAJ4711385.1"/>
    <property type="molecule type" value="Genomic_DNA"/>
</dbReference>
<comment type="caution">
    <text evidence="1">The sequence shown here is derived from an EMBL/GenBank/DDBJ whole genome shotgun (WGS) entry which is preliminary data.</text>
</comment>
<protein>
    <submittedName>
        <fullName evidence="1">MYB transcription factor</fullName>
    </submittedName>
</protein>
<organism evidence="1 2">
    <name type="scientific">Melia azedarach</name>
    <name type="common">Chinaberry tree</name>
    <dbReference type="NCBI Taxonomy" id="155640"/>
    <lineage>
        <taxon>Eukaryota</taxon>
        <taxon>Viridiplantae</taxon>
        <taxon>Streptophyta</taxon>
        <taxon>Embryophyta</taxon>
        <taxon>Tracheophyta</taxon>
        <taxon>Spermatophyta</taxon>
        <taxon>Magnoliopsida</taxon>
        <taxon>eudicotyledons</taxon>
        <taxon>Gunneridae</taxon>
        <taxon>Pentapetalae</taxon>
        <taxon>rosids</taxon>
        <taxon>malvids</taxon>
        <taxon>Sapindales</taxon>
        <taxon>Meliaceae</taxon>
        <taxon>Melia</taxon>
    </lineage>
</organism>
<keyword evidence="2" id="KW-1185">Reference proteome</keyword>
<proteinExistence type="predicted"/>
<accession>A0ACC1XJ49</accession>
<gene>
    <name evidence="1" type="ORF">OWV82_017414</name>
</gene>
<name>A0ACC1XJ49_MELAZ</name>
<sequence>MGRSPCCEKAGLKKGPWTPEEDQKLLAYIEQHGHGSWRALPAKAGLQRCGKSCRLRWINYLRPDIKRGKFSLQEEQTIIQLHALLGNRWSAIATHLPKRTDNEIKNYWNTHLKKRLTKMGIDPVTHKPKTNALGSDVGQSKDAANLSHMAQWESARLEAEARLVRESKQLVSNNPPQDQLSGSTSAHLPNKLATAPPPARPLCLDVLKAWQGVVSGMFGVARDNLESPTSTLKFQDNMLSIPPAVGFGGNNFVGNCFEKPNQMQGLKENLDDSAAMHEMTDGGGGGATWFQDSFRAAENIMEGLSDILICDSGEQNSSLVADNSNGITYSGNFEDDKNYWNSMINFNASTTWSPVF</sequence>
<reference evidence="1 2" key="1">
    <citation type="journal article" date="2023" name="Science">
        <title>Complex scaffold remodeling in plant triterpene biosynthesis.</title>
        <authorList>
            <person name="De La Pena R."/>
            <person name="Hodgson H."/>
            <person name="Liu J.C."/>
            <person name="Stephenson M.J."/>
            <person name="Martin A.C."/>
            <person name="Owen C."/>
            <person name="Harkess A."/>
            <person name="Leebens-Mack J."/>
            <person name="Jimenez L.E."/>
            <person name="Osbourn A."/>
            <person name="Sattely E.S."/>
        </authorList>
    </citation>
    <scope>NUCLEOTIDE SEQUENCE [LARGE SCALE GENOMIC DNA]</scope>
    <source>
        <strain evidence="2">cv. JPN11</strain>
        <tissue evidence="1">Leaf</tissue>
    </source>
</reference>